<evidence type="ECO:0000313" key="2">
    <source>
        <dbReference type="Proteomes" id="UP000009073"/>
    </source>
</evidence>
<dbReference type="KEGG" id="tau:Tola_0724"/>
<dbReference type="RefSeq" id="WP_012728951.1">
    <property type="nucleotide sequence ID" value="NC_012691.1"/>
</dbReference>
<dbReference type="OrthoDB" id="9157451at2"/>
<dbReference type="AlphaFoldDB" id="C4LBB7"/>
<protein>
    <submittedName>
        <fullName evidence="1">Uncharacterized protein</fullName>
    </submittedName>
</protein>
<gene>
    <name evidence="1" type="ordered locus">Tola_0724</name>
</gene>
<dbReference type="eggNOG" id="ENOG503332P">
    <property type="taxonomic scope" value="Bacteria"/>
</dbReference>
<evidence type="ECO:0000313" key="1">
    <source>
        <dbReference type="EMBL" id="ACQ92352.1"/>
    </source>
</evidence>
<accession>C4LBB7</accession>
<sequence length="177" mass="20367">MKVEKSTVTKVRLSELDKLDPITVILENYEPGKGKIIIECYGKSWSSFWPAMSGRSVEQFFIDCGEDYLANNLQSMQSHIDDEDAVQEMIWKAVLKSRRNGDISEFDAREIWENASIEMLKDGLSMVDFDVCQKLFEGPWYEISFPQKLNPSYVYLCRIIVAVQQGLKEYIGMKEAA</sequence>
<reference evidence="2" key="1">
    <citation type="submission" date="2009-05" db="EMBL/GenBank/DDBJ databases">
        <title>Complete sequence of Tolumonas auensis DSM 9187.</title>
        <authorList>
            <consortium name="US DOE Joint Genome Institute"/>
            <person name="Lucas S."/>
            <person name="Copeland A."/>
            <person name="Lapidus A."/>
            <person name="Glavina del Rio T."/>
            <person name="Tice H."/>
            <person name="Bruce D."/>
            <person name="Goodwin L."/>
            <person name="Pitluck S."/>
            <person name="Chertkov O."/>
            <person name="Brettin T."/>
            <person name="Detter J.C."/>
            <person name="Han C."/>
            <person name="Larimer F."/>
            <person name="Land M."/>
            <person name="Hauser L."/>
            <person name="Kyrpides N."/>
            <person name="Mikhailova N."/>
            <person name="Spring S."/>
            <person name="Beller H."/>
        </authorList>
    </citation>
    <scope>NUCLEOTIDE SEQUENCE [LARGE SCALE GENOMIC DNA]</scope>
    <source>
        <strain evidence="2">DSM 9187 / TA4</strain>
    </source>
</reference>
<dbReference type="HOGENOM" id="CLU_096768_0_0_6"/>
<organism evidence="1 2">
    <name type="scientific">Tolumonas auensis (strain DSM 9187 / NBRC 110442 / TA 4)</name>
    <dbReference type="NCBI Taxonomy" id="595494"/>
    <lineage>
        <taxon>Bacteria</taxon>
        <taxon>Pseudomonadati</taxon>
        <taxon>Pseudomonadota</taxon>
        <taxon>Gammaproteobacteria</taxon>
        <taxon>Aeromonadales</taxon>
        <taxon>Aeromonadaceae</taxon>
        <taxon>Tolumonas</taxon>
    </lineage>
</organism>
<dbReference type="STRING" id="595494.Tola_0724"/>
<proteinExistence type="predicted"/>
<keyword evidence="2" id="KW-1185">Reference proteome</keyword>
<dbReference type="EMBL" id="CP001616">
    <property type="protein sequence ID" value="ACQ92352.1"/>
    <property type="molecule type" value="Genomic_DNA"/>
</dbReference>
<dbReference type="Pfam" id="PF26211">
    <property type="entry name" value="Phage_phiTE_072"/>
    <property type="match status" value="1"/>
</dbReference>
<dbReference type="InterPro" id="IPR058701">
    <property type="entry name" value="PhiTE_072-like"/>
</dbReference>
<reference evidence="1 2" key="2">
    <citation type="journal article" date="2011" name="Stand. Genomic Sci.">
        <title>Complete genome sequence of Tolumonas auensis type strain (TA 4).</title>
        <authorList>
            <person name="Chertkov O."/>
            <person name="Copeland A."/>
            <person name="Lucas S."/>
            <person name="Lapidus A."/>
            <person name="Berry K.W."/>
            <person name="Detter J.C."/>
            <person name="Del Rio T.G."/>
            <person name="Hammon N."/>
            <person name="Dalin E."/>
            <person name="Tice H."/>
            <person name="Pitluck S."/>
            <person name="Richardson P."/>
            <person name="Bruce D."/>
            <person name="Goodwin L."/>
            <person name="Han C."/>
            <person name="Tapia R."/>
            <person name="Saunders E."/>
            <person name="Schmutz J."/>
            <person name="Brettin T."/>
            <person name="Larimer F."/>
            <person name="Land M."/>
            <person name="Hauser L."/>
            <person name="Spring S."/>
            <person name="Rohde M."/>
            <person name="Kyrpides N.C."/>
            <person name="Ivanova N."/>
            <person name="Goker M."/>
            <person name="Beller H.R."/>
            <person name="Klenk H.P."/>
            <person name="Woyke T."/>
        </authorList>
    </citation>
    <scope>NUCLEOTIDE SEQUENCE [LARGE SCALE GENOMIC DNA]</scope>
    <source>
        <strain evidence="2">DSM 9187 / TA4</strain>
    </source>
</reference>
<name>C4LBB7_TOLAT</name>
<dbReference type="Proteomes" id="UP000009073">
    <property type="component" value="Chromosome"/>
</dbReference>